<accession>A0A9W6NHR8</accession>
<keyword evidence="8 9" id="KW-0472">Membrane</keyword>
<evidence type="ECO:0000256" key="9">
    <source>
        <dbReference type="RuleBase" id="RU365093"/>
    </source>
</evidence>
<feature type="domain" description="AprE-like beta-barrel" evidence="11">
    <location>
        <begin position="337"/>
        <end position="425"/>
    </location>
</feature>
<dbReference type="RefSeq" id="WP_271197289.1">
    <property type="nucleotide sequence ID" value="NZ_BSFN01000016.1"/>
</dbReference>
<evidence type="ECO:0000256" key="4">
    <source>
        <dbReference type="ARBA" id="ARBA00022475"/>
    </source>
</evidence>
<reference evidence="12" key="1">
    <citation type="journal article" date="2014" name="Int. J. Syst. Evol. Microbiol.">
        <title>Complete genome sequence of Corynebacterium casei LMG S-19264T (=DSM 44701T), isolated from a smear-ripened cheese.</title>
        <authorList>
            <consortium name="US DOE Joint Genome Institute (JGI-PGF)"/>
            <person name="Walter F."/>
            <person name="Albersmeier A."/>
            <person name="Kalinowski J."/>
            <person name="Ruckert C."/>
        </authorList>
    </citation>
    <scope>NUCLEOTIDE SEQUENCE</scope>
    <source>
        <strain evidence="12">VKM B-2935</strain>
    </source>
</reference>
<feature type="coiled-coil region" evidence="10">
    <location>
        <begin position="224"/>
        <end position="294"/>
    </location>
</feature>
<dbReference type="PANTHER" id="PTHR30386:SF26">
    <property type="entry name" value="TRANSPORT PROTEIN COMB"/>
    <property type="match status" value="1"/>
</dbReference>
<dbReference type="EMBL" id="BSFN01000016">
    <property type="protein sequence ID" value="GLK91046.1"/>
    <property type="molecule type" value="Genomic_DNA"/>
</dbReference>
<evidence type="ECO:0000256" key="6">
    <source>
        <dbReference type="ARBA" id="ARBA00022692"/>
    </source>
</evidence>
<dbReference type="Gene3D" id="2.40.30.170">
    <property type="match status" value="1"/>
</dbReference>
<evidence type="ECO:0000256" key="3">
    <source>
        <dbReference type="ARBA" id="ARBA00022448"/>
    </source>
</evidence>
<reference evidence="12" key="2">
    <citation type="submission" date="2023-01" db="EMBL/GenBank/DDBJ databases">
        <authorList>
            <person name="Sun Q."/>
            <person name="Evtushenko L."/>
        </authorList>
    </citation>
    <scope>NUCLEOTIDE SEQUENCE</scope>
    <source>
        <strain evidence="12">VKM B-2935</strain>
    </source>
</reference>
<feature type="transmembrane region" description="Helical" evidence="9">
    <location>
        <begin position="40"/>
        <end position="57"/>
    </location>
</feature>
<gene>
    <name evidence="12" type="ORF">GCM10017655_41100</name>
</gene>
<dbReference type="Proteomes" id="UP001143328">
    <property type="component" value="Unassembled WGS sequence"/>
</dbReference>
<dbReference type="InterPro" id="IPR010129">
    <property type="entry name" value="T1SS_HlyD"/>
</dbReference>
<comment type="similarity">
    <text evidence="2 9">Belongs to the membrane fusion protein (MFP) (TC 8.A.1) family.</text>
</comment>
<keyword evidence="13" id="KW-1185">Reference proteome</keyword>
<dbReference type="GO" id="GO:0005886">
    <property type="term" value="C:plasma membrane"/>
    <property type="evidence" value="ECO:0007669"/>
    <property type="project" value="UniProtKB-SubCell"/>
</dbReference>
<dbReference type="Pfam" id="PF26002">
    <property type="entry name" value="Beta-barrel_AprE"/>
    <property type="match status" value="1"/>
</dbReference>
<dbReference type="NCBIfam" id="TIGR01843">
    <property type="entry name" value="type_I_hlyD"/>
    <property type="match status" value="1"/>
</dbReference>
<protein>
    <recommendedName>
        <fullName evidence="9">Membrane fusion protein (MFP) family protein</fullName>
    </recommendedName>
</protein>
<evidence type="ECO:0000259" key="11">
    <source>
        <dbReference type="Pfam" id="PF26002"/>
    </source>
</evidence>
<evidence type="ECO:0000256" key="1">
    <source>
        <dbReference type="ARBA" id="ARBA00004377"/>
    </source>
</evidence>
<evidence type="ECO:0000256" key="10">
    <source>
        <dbReference type="SAM" id="Coils"/>
    </source>
</evidence>
<comment type="caution">
    <text evidence="12">The sequence shown here is derived from an EMBL/GenBank/DDBJ whole genome shotgun (WGS) entry which is preliminary data.</text>
</comment>
<proteinExistence type="inferred from homology"/>
<keyword evidence="4 9" id="KW-1003">Cell membrane</keyword>
<evidence type="ECO:0000256" key="7">
    <source>
        <dbReference type="ARBA" id="ARBA00022989"/>
    </source>
</evidence>
<keyword evidence="6 9" id="KW-0812">Transmembrane</keyword>
<dbReference type="InterPro" id="IPR058982">
    <property type="entry name" value="Beta-barrel_AprE"/>
</dbReference>
<evidence type="ECO:0000256" key="8">
    <source>
        <dbReference type="ARBA" id="ARBA00023136"/>
    </source>
</evidence>
<evidence type="ECO:0000313" key="13">
    <source>
        <dbReference type="Proteomes" id="UP001143328"/>
    </source>
</evidence>
<keyword evidence="3 9" id="KW-0813">Transport</keyword>
<keyword evidence="7 9" id="KW-1133">Transmembrane helix</keyword>
<evidence type="ECO:0000313" key="12">
    <source>
        <dbReference type="EMBL" id="GLK91046.1"/>
    </source>
</evidence>
<comment type="subcellular location">
    <subcellularLocation>
        <location evidence="1 9">Cell inner membrane</location>
        <topology evidence="1 9">Single-pass membrane protein</topology>
    </subcellularLocation>
</comment>
<organism evidence="12 13">
    <name type="scientific">Pseudomonas turukhanskensis</name>
    <dbReference type="NCBI Taxonomy" id="1806536"/>
    <lineage>
        <taxon>Bacteria</taxon>
        <taxon>Pseudomonadati</taxon>
        <taxon>Pseudomonadota</taxon>
        <taxon>Gammaproteobacteria</taxon>
        <taxon>Pseudomonadales</taxon>
        <taxon>Pseudomonadaceae</taxon>
        <taxon>Pseudomonas</taxon>
    </lineage>
</organism>
<name>A0A9W6NHR8_9PSED</name>
<sequence length="448" mass="48707">MDKTPFPPQILTVTGADQRAGATIVNLLNDGQSSRRLRHLLMAIVGLVAVFVLWSLVAQVDELAKARGEIQPVSRIQLLQSKEGGILSELLVNTDDRVEAGQVIARFATTDVAKERAQAEVRRAGLQIDRELWGAIIEARQPDLGAFTGQAELVQEAQDRFADEKRLNVSLLSAKRSALEEHKAALTGAQSELPTLQRELHLARDVESRYNEGFRRQIISSVRMAEAQEHTANVERTVAQLQARIAELHKAVSTAESELTQAEDEIVQKASAIRAGLLEKIRELDAEVAALDDRQGRTEVVAPVAGFIKQLPDTRVGAVIPPGGTVAELVPSEGGVMMEVLLSPRDIGFVRVGQTALVKVDAFDFSRFGSVSGTVSTISPSAFRQEQTGATYYKVVVQLDKPYVGSQSTRQLIPGMTGEADIVTGSKSVFQYLAKPVFLGADTAFHER</sequence>
<evidence type="ECO:0000256" key="5">
    <source>
        <dbReference type="ARBA" id="ARBA00022519"/>
    </source>
</evidence>
<dbReference type="AlphaFoldDB" id="A0A9W6NHR8"/>
<dbReference type="InterPro" id="IPR050739">
    <property type="entry name" value="MFP"/>
</dbReference>
<evidence type="ECO:0000256" key="2">
    <source>
        <dbReference type="ARBA" id="ARBA00009477"/>
    </source>
</evidence>
<keyword evidence="5 9" id="KW-0997">Cell inner membrane</keyword>
<dbReference type="GO" id="GO:0015031">
    <property type="term" value="P:protein transport"/>
    <property type="evidence" value="ECO:0007669"/>
    <property type="project" value="InterPro"/>
</dbReference>
<keyword evidence="10" id="KW-0175">Coiled coil</keyword>
<dbReference type="PRINTS" id="PR01490">
    <property type="entry name" value="RTXTOXIND"/>
</dbReference>
<dbReference type="PANTHER" id="PTHR30386">
    <property type="entry name" value="MEMBRANE FUSION SUBUNIT OF EMRAB-TOLC MULTIDRUG EFFLUX PUMP"/>
    <property type="match status" value="1"/>
</dbReference>